<keyword evidence="1" id="KW-1133">Transmembrane helix</keyword>
<evidence type="ECO:0000313" key="2">
    <source>
        <dbReference type="EMBL" id="OAD92751.1"/>
    </source>
</evidence>
<comment type="caution">
    <text evidence="2">The sequence shown here is derived from an EMBL/GenBank/DDBJ whole genome shotgun (WGS) entry which is preliminary data.</text>
</comment>
<name>A0A1A9LJ64_9FLAO</name>
<accession>A0A1A9LJ64</accession>
<reference evidence="2 3" key="1">
    <citation type="submission" date="2016-05" db="EMBL/GenBank/DDBJ databases">
        <title>Genome sequencing of Vitellibacter soesokkakensis RSSK-12.</title>
        <authorList>
            <person name="Thevarajoo S."/>
            <person name="Selvaratnam C."/>
            <person name="Goh K.M."/>
            <person name="Chan K.-G."/>
            <person name="Chong C.S."/>
        </authorList>
    </citation>
    <scope>NUCLEOTIDE SEQUENCE [LARGE SCALE GENOMIC DNA]</scope>
    <source>
        <strain evidence="2 3">RSSK-12</strain>
    </source>
</reference>
<evidence type="ECO:0000256" key="1">
    <source>
        <dbReference type="SAM" id="Phobius"/>
    </source>
</evidence>
<dbReference type="AlphaFoldDB" id="A0A1A9LJ64"/>
<sequence>MNKPFHIKHQDHLKLYVLLKDKIRFEDVMNRKQIPFYSEINEQPDIAEGIRYFILDTDRGKVDKLLIENDIIASTETISNYDFRNQKKFYKVYVWAAIIITLLIAIGLITEFVFYS</sequence>
<keyword evidence="3" id="KW-1185">Reference proteome</keyword>
<feature type="transmembrane region" description="Helical" evidence="1">
    <location>
        <begin position="92"/>
        <end position="115"/>
    </location>
</feature>
<dbReference type="Proteomes" id="UP000077552">
    <property type="component" value="Unassembled WGS sequence"/>
</dbReference>
<dbReference type="OrthoDB" id="1376835at2"/>
<evidence type="ECO:0000313" key="3">
    <source>
        <dbReference type="Proteomes" id="UP000077552"/>
    </source>
</evidence>
<proteinExistence type="predicted"/>
<gene>
    <name evidence="2" type="ORF">A7A78_02255</name>
</gene>
<keyword evidence="1" id="KW-0812">Transmembrane</keyword>
<protein>
    <submittedName>
        <fullName evidence="2">Uncharacterized protein</fullName>
    </submittedName>
</protein>
<dbReference type="STRING" id="1385699.A7A78_02255"/>
<keyword evidence="1" id="KW-0472">Membrane</keyword>
<dbReference type="EMBL" id="LXIE01000001">
    <property type="protein sequence ID" value="OAD92751.1"/>
    <property type="molecule type" value="Genomic_DNA"/>
</dbReference>
<dbReference type="RefSeq" id="WP_068760794.1">
    <property type="nucleotide sequence ID" value="NZ_LXIE01000001.1"/>
</dbReference>
<organism evidence="2 3">
    <name type="scientific">Aequorivita soesokkakensis</name>
    <dbReference type="NCBI Taxonomy" id="1385699"/>
    <lineage>
        <taxon>Bacteria</taxon>
        <taxon>Pseudomonadati</taxon>
        <taxon>Bacteroidota</taxon>
        <taxon>Flavobacteriia</taxon>
        <taxon>Flavobacteriales</taxon>
        <taxon>Flavobacteriaceae</taxon>
        <taxon>Aequorivita</taxon>
    </lineage>
</organism>